<protein>
    <recommendedName>
        <fullName evidence="4">CUE domain-containing protein</fullName>
    </recommendedName>
</protein>
<gene>
    <name evidence="2" type="ORF">GLX25_03105</name>
</gene>
<reference evidence="2 3" key="1">
    <citation type="submission" date="2019-11" db="EMBL/GenBank/DDBJ databases">
        <title>Agromyces kandeliae sp. nov., isolated from mangrove soil.</title>
        <authorList>
            <person name="Wang R."/>
        </authorList>
    </citation>
    <scope>NUCLEOTIDE SEQUENCE [LARGE SCALE GENOMIC DNA]</scope>
    <source>
        <strain evidence="2 3">JCM 11431</strain>
    </source>
</reference>
<evidence type="ECO:0000313" key="3">
    <source>
        <dbReference type="Proteomes" id="UP000480122"/>
    </source>
</evidence>
<sequence length="75" mass="8567">MGSTQDGSRDDNEQRSVDEVVDRLSKKFPDLDRDEIRRIVDEEHRAFDGRPVRDFVPVLVEKGAKRRIKAAAKSG</sequence>
<dbReference type="Proteomes" id="UP000480122">
    <property type="component" value="Unassembled WGS sequence"/>
</dbReference>
<dbReference type="Gene3D" id="1.10.8.1060">
    <property type="entry name" value="Corynebacterium glutamicum thioredoxin-dependent arsenate reductase, N-terminal domain"/>
    <property type="match status" value="1"/>
</dbReference>
<keyword evidence="3" id="KW-1185">Reference proteome</keyword>
<evidence type="ECO:0000313" key="2">
    <source>
        <dbReference type="EMBL" id="MUN06105.1"/>
    </source>
</evidence>
<dbReference type="RefSeq" id="WP_155840755.1">
    <property type="nucleotide sequence ID" value="NZ_BAAAIA010000006.1"/>
</dbReference>
<accession>A0A7C9HSP9</accession>
<evidence type="ECO:0000256" key="1">
    <source>
        <dbReference type="SAM" id="MobiDB-lite"/>
    </source>
</evidence>
<dbReference type="NCBIfam" id="NF046112">
    <property type="entry name" value="MSMEG_6209_Nter"/>
    <property type="match status" value="1"/>
</dbReference>
<evidence type="ECO:0008006" key="4">
    <source>
        <dbReference type="Google" id="ProtNLM"/>
    </source>
</evidence>
<proteinExistence type="predicted"/>
<dbReference type="OrthoDB" id="4277148at2"/>
<dbReference type="EMBL" id="WODA01000004">
    <property type="protein sequence ID" value="MUN06105.1"/>
    <property type="molecule type" value="Genomic_DNA"/>
</dbReference>
<feature type="compositionally biased region" description="Basic and acidic residues" evidence="1">
    <location>
        <begin position="7"/>
        <end position="21"/>
    </location>
</feature>
<feature type="region of interest" description="Disordered" evidence="1">
    <location>
        <begin position="1"/>
        <end position="21"/>
    </location>
</feature>
<organism evidence="2 3">
    <name type="scientific">Agromyces luteolus</name>
    <dbReference type="NCBI Taxonomy" id="88373"/>
    <lineage>
        <taxon>Bacteria</taxon>
        <taxon>Bacillati</taxon>
        <taxon>Actinomycetota</taxon>
        <taxon>Actinomycetes</taxon>
        <taxon>Micrococcales</taxon>
        <taxon>Microbacteriaceae</taxon>
        <taxon>Agromyces</taxon>
    </lineage>
</organism>
<comment type="caution">
    <text evidence="2">The sequence shown here is derived from an EMBL/GenBank/DDBJ whole genome shotgun (WGS) entry which is preliminary data.</text>
</comment>
<name>A0A7C9HSP9_9MICO</name>
<dbReference type="AlphaFoldDB" id="A0A7C9HSP9"/>